<evidence type="ECO:0000256" key="1">
    <source>
        <dbReference type="SAM" id="Coils"/>
    </source>
</evidence>
<evidence type="ECO:0000313" key="2">
    <source>
        <dbReference type="Ensembl" id="ENSCWAP00000007762.1"/>
    </source>
</evidence>
<reference evidence="2" key="2">
    <citation type="submission" date="2025-09" db="UniProtKB">
        <authorList>
            <consortium name="Ensembl"/>
        </authorList>
    </citation>
    <scope>IDENTIFICATION</scope>
</reference>
<feature type="coiled-coil region" evidence="1">
    <location>
        <begin position="87"/>
        <end position="143"/>
    </location>
</feature>
<accession>A0A8C3W1Q5</accession>
<evidence type="ECO:0008006" key="4">
    <source>
        <dbReference type="Google" id="ProtNLM"/>
    </source>
</evidence>
<proteinExistence type="predicted"/>
<dbReference type="Ensembl" id="ENSCWAT00000008456.1">
    <property type="protein sequence ID" value="ENSCWAP00000007762.1"/>
    <property type="gene ID" value="ENSCWAG00000006033.1"/>
</dbReference>
<organism evidence="2 3">
    <name type="scientific">Catagonus wagneri</name>
    <name type="common">Chacoan peccary</name>
    <dbReference type="NCBI Taxonomy" id="51154"/>
    <lineage>
        <taxon>Eukaryota</taxon>
        <taxon>Metazoa</taxon>
        <taxon>Chordata</taxon>
        <taxon>Craniata</taxon>
        <taxon>Vertebrata</taxon>
        <taxon>Euteleostomi</taxon>
        <taxon>Mammalia</taxon>
        <taxon>Eutheria</taxon>
        <taxon>Laurasiatheria</taxon>
        <taxon>Artiodactyla</taxon>
        <taxon>Suina</taxon>
        <taxon>Tayassuidae</taxon>
        <taxon>Catagonus</taxon>
    </lineage>
</organism>
<dbReference type="GeneTree" id="ENSGT00940000154393"/>
<dbReference type="AlphaFoldDB" id="A0A8C3W1Q5"/>
<protein>
    <recommendedName>
        <fullName evidence="4">Interferon-induced very large GTPase 1-like</fullName>
    </recommendedName>
</protein>
<keyword evidence="3" id="KW-1185">Reference proteome</keyword>
<dbReference type="Proteomes" id="UP000694540">
    <property type="component" value="Unplaced"/>
</dbReference>
<name>A0A8C3W1Q5_9CETA</name>
<keyword evidence="1" id="KW-0175">Coiled coil</keyword>
<evidence type="ECO:0000313" key="3">
    <source>
        <dbReference type="Proteomes" id="UP000694540"/>
    </source>
</evidence>
<reference evidence="2" key="1">
    <citation type="submission" date="2025-08" db="UniProtKB">
        <authorList>
            <consortium name="Ensembl"/>
        </authorList>
    </citation>
    <scope>IDENTIFICATION</scope>
</reference>
<sequence length="351" mass="40505">MNIAESTTDESLLRGKKWQNLQEMLQETGLEIDYWLPKLQENLGVTSAQALQHLEEKDLQKLKSQARHPWEKRALEKLLNLSPSNRLSELQEHNRNWRKAVRKKEAELSQAVEIPKELWPPSENSLREVVENMKRQLSLMQETLSPRKILADRELLRWASGGLALQGIYKTSNQKDLIAKREELLSVPKEFSFCGPEQGTRMETKKFASSQAESMFTQMIEKLGFSATASAKGGGWGFSLETSMDHRKHSESEETHKSHAEHTYFCSTKLSYIPLVSCYFSKDQLHFSKAALQELKCMEGLLHQPEDPDRLPLLRRRTEDFFHRFGSHANQGPLHLGGIYWWKAVSEGFQR</sequence>